<dbReference type="GO" id="GO:0047632">
    <property type="term" value="F:agmatine deiminase activity"/>
    <property type="evidence" value="ECO:0007669"/>
    <property type="project" value="TreeGrafter"/>
</dbReference>
<protein>
    <recommendedName>
        <fullName evidence="4">Peptidylarginine deiminase</fullName>
    </recommendedName>
</protein>
<dbReference type="EMBL" id="LGIA01000171">
    <property type="protein sequence ID" value="KOH44158.1"/>
    <property type="molecule type" value="Genomic_DNA"/>
</dbReference>
<dbReference type="AlphaFoldDB" id="A0A0L8V747"/>
<dbReference type="GO" id="GO:0004668">
    <property type="term" value="F:protein-arginine deiminase activity"/>
    <property type="evidence" value="ECO:0007669"/>
    <property type="project" value="InterPro"/>
</dbReference>
<dbReference type="Gene3D" id="3.75.10.10">
    <property type="entry name" value="L-arginine/glycine Amidinotransferase, Chain A"/>
    <property type="match status" value="1"/>
</dbReference>
<keyword evidence="3" id="KW-1185">Reference proteome</keyword>
<name>A0A0L8V747_9BACT</name>
<evidence type="ECO:0000313" key="3">
    <source>
        <dbReference type="Proteomes" id="UP000036958"/>
    </source>
</evidence>
<dbReference type="PANTHER" id="PTHR31377:SF0">
    <property type="entry name" value="AGMATINE DEIMINASE-RELATED"/>
    <property type="match status" value="1"/>
</dbReference>
<evidence type="ECO:0008006" key="4">
    <source>
        <dbReference type="Google" id="ProtNLM"/>
    </source>
</evidence>
<proteinExistence type="predicted"/>
<dbReference type="PANTHER" id="PTHR31377">
    <property type="entry name" value="AGMATINE DEIMINASE-RELATED"/>
    <property type="match status" value="1"/>
</dbReference>
<evidence type="ECO:0000313" key="2">
    <source>
        <dbReference type="EMBL" id="KOH44158.1"/>
    </source>
</evidence>
<accession>A0A0L8V747</accession>
<keyword evidence="1" id="KW-0378">Hydrolase</keyword>
<organism evidence="2 3">
    <name type="scientific">Sunxiuqinia dokdonensis</name>
    <dbReference type="NCBI Taxonomy" id="1409788"/>
    <lineage>
        <taxon>Bacteria</taxon>
        <taxon>Pseudomonadati</taxon>
        <taxon>Bacteroidota</taxon>
        <taxon>Bacteroidia</taxon>
        <taxon>Marinilabiliales</taxon>
        <taxon>Prolixibacteraceae</taxon>
        <taxon>Sunxiuqinia</taxon>
    </lineage>
</organism>
<dbReference type="Proteomes" id="UP000036958">
    <property type="component" value="Unassembled WGS sequence"/>
</dbReference>
<gene>
    <name evidence="2" type="ORF">NC99_31510</name>
</gene>
<dbReference type="STRING" id="1409788.NC99_31510"/>
<evidence type="ECO:0000256" key="1">
    <source>
        <dbReference type="ARBA" id="ARBA00022801"/>
    </source>
</evidence>
<dbReference type="SUPFAM" id="SSF55909">
    <property type="entry name" value="Pentein"/>
    <property type="match status" value="1"/>
</dbReference>
<comment type="caution">
    <text evidence="2">The sequence shown here is derived from an EMBL/GenBank/DDBJ whole genome shotgun (WGS) entry which is preliminary data.</text>
</comment>
<reference evidence="3" key="1">
    <citation type="submission" date="2015-07" db="EMBL/GenBank/DDBJ databases">
        <title>Genome sequencing of Sunxiuqinia dokdonensis strain SK.</title>
        <authorList>
            <person name="Ahn S."/>
            <person name="Kim B.-C."/>
        </authorList>
    </citation>
    <scope>NUCLEOTIDE SEQUENCE [LARGE SCALE GENOMIC DNA]</scope>
    <source>
        <strain evidence="3">SK</strain>
    </source>
</reference>
<dbReference type="Pfam" id="PF04371">
    <property type="entry name" value="PAD_porph"/>
    <property type="match status" value="1"/>
</dbReference>
<dbReference type="InterPro" id="IPR007466">
    <property type="entry name" value="Peptidyl-Arg-deiminase_porph"/>
</dbReference>
<dbReference type="GO" id="GO:0009446">
    <property type="term" value="P:putrescine biosynthetic process"/>
    <property type="evidence" value="ECO:0007669"/>
    <property type="project" value="InterPro"/>
</dbReference>
<sequence>MLLLLFPFCVASPQVSNPRHPAEWEEIRGVVMGFRYFKNPNVSWDEAFDPFIKTARACIDEGIDFYIVELPESQSKNPVPIRLDTVFSNRNIDSPLVHIITIDSLSNTLPWVRDHGMYQIYQNEVGDRLFFNFPDDQTGRFMAKFLDIPSEIIHSEMADNYYTDGGNFLTDGHGTFNIAATNTSEKLPAGLLEEYDYFYQNFGIKKTLNLSTSFVHVDYFIKLIDEETALIAYIPNSNYDISIDEFYDDQHAIDQAVISISQQLESAYGREIKFVPIQNAPTSYDRDTKIVLNTSKATYINSIIINKTVLVPQYDVKLYDERALEAYRKAMPGYNIVGVACRQYAHLAGAIHCLTHEIYADNPIYVRHKWLQGKLSHHPGGYPVNVIAKSSDGIQTVNLHWRANEQGEFSSVPMVSTKNDQFQATIPAAKSGTPIDYYIEIQNNNGKRIHKPQVAPTDSYSFSIQ</sequence>